<organism evidence="1 2">
    <name type="scientific">Carex littledalei</name>
    <dbReference type="NCBI Taxonomy" id="544730"/>
    <lineage>
        <taxon>Eukaryota</taxon>
        <taxon>Viridiplantae</taxon>
        <taxon>Streptophyta</taxon>
        <taxon>Embryophyta</taxon>
        <taxon>Tracheophyta</taxon>
        <taxon>Spermatophyta</taxon>
        <taxon>Magnoliopsida</taxon>
        <taxon>Liliopsida</taxon>
        <taxon>Poales</taxon>
        <taxon>Cyperaceae</taxon>
        <taxon>Cyperoideae</taxon>
        <taxon>Cariceae</taxon>
        <taxon>Carex</taxon>
        <taxon>Carex subgen. Euthyceras</taxon>
    </lineage>
</organism>
<proteinExistence type="predicted"/>
<protein>
    <submittedName>
        <fullName evidence="1">Uncharacterized protein</fullName>
    </submittedName>
</protein>
<evidence type="ECO:0000313" key="1">
    <source>
        <dbReference type="EMBL" id="KAF3325883.1"/>
    </source>
</evidence>
<gene>
    <name evidence="1" type="ORF">FCM35_KLT08963</name>
</gene>
<dbReference type="Proteomes" id="UP000623129">
    <property type="component" value="Unassembled WGS sequence"/>
</dbReference>
<reference evidence="1" key="1">
    <citation type="submission" date="2020-01" db="EMBL/GenBank/DDBJ databases">
        <title>Genome sequence of Kobresia littledalei, the first chromosome-level genome in the family Cyperaceae.</title>
        <authorList>
            <person name="Qu G."/>
        </authorList>
    </citation>
    <scope>NUCLEOTIDE SEQUENCE</scope>
    <source>
        <strain evidence="1">C.B.Clarke</strain>
        <tissue evidence="1">Leaf</tissue>
    </source>
</reference>
<dbReference type="EMBL" id="SWLB01000019">
    <property type="protein sequence ID" value="KAF3325883.1"/>
    <property type="molecule type" value="Genomic_DNA"/>
</dbReference>
<accession>A0A833QVK7</accession>
<evidence type="ECO:0000313" key="2">
    <source>
        <dbReference type="Proteomes" id="UP000623129"/>
    </source>
</evidence>
<keyword evidence="2" id="KW-1185">Reference proteome</keyword>
<dbReference type="AlphaFoldDB" id="A0A833QVK7"/>
<sequence>MQIRLLNGFHDKDHHNLLCAEVVRVREVRQQESVWTHCSVLQWFDFGPRSVPFSQYQKQNAWFWTYRFVVDAELSPINYFKQFLQISYPST</sequence>
<comment type="caution">
    <text evidence="1">The sequence shown here is derived from an EMBL/GenBank/DDBJ whole genome shotgun (WGS) entry which is preliminary data.</text>
</comment>
<name>A0A833QVK7_9POAL</name>